<dbReference type="AlphaFoldDB" id="A0A8S3RRI1"/>
<dbReference type="Pfam" id="PF18738">
    <property type="entry name" value="HEPN_DZIP3"/>
    <property type="match status" value="1"/>
</dbReference>
<evidence type="ECO:0000259" key="1">
    <source>
        <dbReference type="Pfam" id="PF18738"/>
    </source>
</evidence>
<dbReference type="EMBL" id="CAJPWZ010001151">
    <property type="protein sequence ID" value="CAG2209329.1"/>
    <property type="molecule type" value="Genomic_DNA"/>
</dbReference>
<gene>
    <name evidence="2" type="ORF">MEDL_23462</name>
</gene>
<accession>A0A8S3RRI1</accession>
<protein>
    <recommendedName>
        <fullName evidence="1">DZIP3-like HEPN domain-containing protein</fullName>
    </recommendedName>
</protein>
<dbReference type="InterPro" id="IPR011042">
    <property type="entry name" value="6-blade_b-propeller_TolB-like"/>
</dbReference>
<reference evidence="2" key="1">
    <citation type="submission" date="2021-03" db="EMBL/GenBank/DDBJ databases">
        <authorList>
            <person name="Bekaert M."/>
        </authorList>
    </citation>
    <scope>NUCLEOTIDE SEQUENCE</scope>
</reference>
<feature type="domain" description="DZIP3-like HEPN" evidence="1">
    <location>
        <begin position="569"/>
        <end position="664"/>
    </location>
</feature>
<name>A0A8S3RRI1_MYTED</name>
<proteinExistence type="predicted"/>
<dbReference type="SUPFAM" id="SSF63825">
    <property type="entry name" value="YWTD domain"/>
    <property type="match status" value="1"/>
</dbReference>
<evidence type="ECO:0000313" key="3">
    <source>
        <dbReference type="Proteomes" id="UP000683360"/>
    </source>
</evidence>
<evidence type="ECO:0000313" key="2">
    <source>
        <dbReference type="EMBL" id="CAG2209329.1"/>
    </source>
</evidence>
<dbReference type="Gene3D" id="2.120.10.30">
    <property type="entry name" value="TolB, C-terminal domain"/>
    <property type="match status" value="1"/>
</dbReference>
<dbReference type="InterPro" id="IPR041249">
    <property type="entry name" value="HEPN_DZIP3"/>
</dbReference>
<keyword evidence="3" id="KW-1185">Reference proteome</keyword>
<sequence length="682" mass="80055">MADKFRNRHAKLGYMVRKLFPKVMQLIIKYYVTPQGLQRKYLKKDFHFVITDNEIVLMDKLPNMDQLTIEICYKILRSENMLDEPKCKWGSVPHDIEVDIADDVQRLINATNSILRINSAELTEKYFESLLEEIKLIVTRTDSFLQQNALGSMFNSLSRSEADTVSILQDLTRVKAIADSEFVPDIESEKRKDILDLRWLSSILFQTFEEMLFDQTFLPAILRFEKRPIKFYWGDDFDKCVMNLRSLLKDEQLEGRHTVRVKIIFQNEEEVERNIDVVNSLKDEINKKIYQPQEKHSQKLKHLSDTTFLFVTLRQQLEFKESTIHVMEDLEGKVIRHISLPSDSISNITVHRDRLVCINTTSVYCCLLNGQIMWKFEDDQYNSFRRVTTDNEGNVYVTDFNTNTVVVVSDNDSYKNKNIPDDGYQSVMSIRFCLSENMLDEPKCKWGNFPHVTEIEIADDIQRLIKATNSIIEINSDEVSEHYAEKLLEEIKMFVTRIDSYLEQDTLGSMYNSLCRSENDSISILQELTKVTAIEESLTNTESEKRELYSRLSIPIIETFPNILRDIIKKIMPAKQMYQKTKIKELQHPNSYDSLDVTSIYQLLRQFKLIQSPTKGWGNLPGKVDINVGDDVERIRWLRNKIVHRSNTKVDKKEFNEIFEEFCDIGYRMDQNSLPPTHYEKR</sequence>
<dbReference type="Proteomes" id="UP000683360">
    <property type="component" value="Unassembled WGS sequence"/>
</dbReference>
<organism evidence="2 3">
    <name type="scientific">Mytilus edulis</name>
    <name type="common">Blue mussel</name>
    <dbReference type="NCBI Taxonomy" id="6550"/>
    <lineage>
        <taxon>Eukaryota</taxon>
        <taxon>Metazoa</taxon>
        <taxon>Spiralia</taxon>
        <taxon>Lophotrochozoa</taxon>
        <taxon>Mollusca</taxon>
        <taxon>Bivalvia</taxon>
        <taxon>Autobranchia</taxon>
        <taxon>Pteriomorphia</taxon>
        <taxon>Mytilida</taxon>
        <taxon>Mytiloidea</taxon>
        <taxon>Mytilidae</taxon>
        <taxon>Mytilinae</taxon>
        <taxon>Mytilus</taxon>
    </lineage>
</organism>
<comment type="caution">
    <text evidence="2">The sequence shown here is derived from an EMBL/GenBank/DDBJ whole genome shotgun (WGS) entry which is preliminary data.</text>
</comment>